<organism evidence="5 6">
    <name type="scientific">Herbaspirillum hiltneri N3</name>
    <dbReference type="NCBI Taxonomy" id="1262470"/>
    <lineage>
        <taxon>Bacteria</taxon>
        <taxon>Pseudomonadati</taxon>
        <taxon>Pseudomonadota</taxon>
        <taxon>Betaproteobacteria</taxon>
        <taxon>Burkholderiales</taxon>
        <taxon>Oxalobacteraceae</taxon>
        <taxon>Herbaspirillum</taxon>
    </lineage>
</organism>
<dbReference type="NCBIfam" id="NF007570">
    <property type="entry name" value="PRK10201.1"/>
    <property type="match status" value="1"/>
</dbReference>
<protein>
    <submittedName>
        <fullName evidence="5">Formamidopyrimidine-DNA glycosylase</fullName>
    </submittedName>
</protein>
<dbReference type="SUPFAM" id="SSF52141">
    <property type="entry name" value="Uracil-DNA glycosylase-like"/>
    <property type="match status" value="1"/>
</dbReference>
<dbReference type="InterPro" id="IPR015637">
    <property type="entry name" value="MUG/TDG"/>
</dbReference>
<keyword evidence="6" id="KW-1185">Reference proteome</keyword>
<sequence>MKPSLTVDSPLPDILAAGLDVIFCGINPGMRAAASGHHFMGRSNRFWKTVHLSGFTPELIDPLDDRNILGHRCGLTTVVERPTARADEVLRDEFIRSAATLCQKVELLRPRCLAFLGKPAYQAITGKPKVEWGKQPEAFGGAMVWLLPNPSGLNRGFSQDMLVQAYRELREALAENVPIMSGESRSALAEAALDR</sequence>
<dbReference type="RefSeq" id="WP_053196234.1">
    <property type="nucleotide sequence ID" value="NZ_CP011409.1"/>
</dbReference>
<keyword evidence="2" id="KW-0378">Hydrolase</keyword>
<dbReference type="Gene3D" id="3.40.470.10">
    <property type="entry name" value="Uracil-DNA glycosylase-like domain"/>
    <property type="match status" value="1"/>
</dbReference>
<evidence type="ECO:0000259" key="4">
    <source>
        <dbReference type="Pfam" id="PF03167"/>
    </source>
</evidence>
<dbReference type="Proteomes" id="UP000063429">
    <property type="component" value="Chromosome"/>
</dbReference>
<dbReference type="Pfam" id="PF03167">
    <property type="entry name" value="UDG"/>
    <property type="match status" value="1"/>
</dbReference>
<evidence type="ECO:0000256" key="1">
    <source>
        <dbReference type="ARBA" id="ARBA00022763"/>
    </source>
</evidence>
<dbReference type="InterPro" id="IPR005122">
    <property type="entry name" value="Uracil-DNA_glycosylase-like"/>
</dbReference>
<reference evidence="6" key="1">
    <citation type="journal article" date="2015" name="Genome Announc.">
        <title>Complete Genome Sequence of Herbaspirillum hiltneri N3 (DSM 17495), Isolated from Surface-Sterilized Wheat Roots.</title>
        <authorList>
            <person name="Guizelini D."/>
            <person name="Saizaki P.M."/>
            <person name="Coimbra N.A."/>
            <person name="Weiss V.A."/>
            <person name="Faoro H."/>
            <person name="Sfeir M.Z."/>
            <person name="Baura V.A."/>
            <person name="Monteiro R.A."/>
            <person name="Chubatsu L.S."/>
            <person name="Souza E.M."/>
            <person name="Cruz L.M."/>
            <person name="Pedrosa F.O."/>
            <person name="Raittz R.T."/>
            <person name="Marchaukoski J.N."/>
            <person name="Steffens M.B."/>
        </authorList>
    </citation>
    <scope>NUCLEOTIDE SEQUENCE [LARGE SCALE GENOMIC DNA]</scope>
    <source>
        <strain evidence="6">N3</strain>
    </source>
</reference>
<keyword evidence="1" id="KW-0227">DNA damage</keyword>
<name>A0ABM5UZ22_9BURK</name>
<proteinExistence type="predicted"/>
<dbReference type="PANTHER" id="PTHR12159:SF9">
    <property type="entry name" value="G_T MISMATCH-SPECIFIC THYMINE DNA GLYCOSYLASE"/>
    <property type="match status" value="1"/>
</dbReference>
<dbReference type="InterPro" id="IPR036895">
    <property type="entry name" value="Uracil-DNA_glycosylase-like_sf"/>
</dbReference>
<evidence type="ECO:0000313" key="6">
    <source>
        <dbReference type="Proteomes" id="UP000063429"/>
    </source>
</evidence>
<evidence type="ECO:0000256" key="3">
    <source>
        <dbReference type="ARBA" id="ARBA00023204"/>
    </source>
</evidence>
<evidence type="ECO:0000313" key="5">
    <source>
        <dbReference type="EMBL" id="AKZ62534.1"/>
    </source>
</evidence>
<keyword evidence="3" id="KW-0234">DNA repair</keyword>
<dbReference type="CDD" id="cd10028">
    <property type="entry name" value="UDG-F2_TDG_MUG"/>
    <property type="match status" value="1"/>
</dbReference>
<accession>A0ABM5UZ22</accession>
<dbReference type="EMBL" id="CP011409">
    <property type="protein sequence ID" value="AKZ62534.1"/>
    <property type="molecule type" value="Genomic_DNA"/>
</dbReference>
<feature type="domain" description="Uracil-DNA glycosylase-like" evidence="4">
    <location>
        <begin position="15"/>
        <end position="170"/>
    </location>
</feature>
<dbReference type="PANTHER" id="PTHR12159">
    <property type="entry name" value="G/T AND G/U MISMATCH-SPECIFIC DNA GLYCOSYLASE"/>
    <property type="match status" value="1"/>
</dbReference>
<evidence type="ECO:0000256" key="2">
    <source>
        <dbReference type="ARBA" id="ARBA00022801"/>
    </source>
</evidence>
<gene>
    <name evidence="5" type="ORF">F506_07445</name>
</gene>